<dbReference type="RefSeq" id="WP_244684575.1">
    <property type="nucleotide sequence ID" value="NZ_CP095043.1"/>
</dbReference>
<dbReference type="Gene3D" id="3.40.190.10">
    <property type="entry name" value="Periplasmic binding protein-like II"/>
    <property type="match status" value="2"/>
</dbReference>
<name>A0ABY4FT93_9MICO</name>
<reference evidence="1 2" key="1">
    <citation type="submission" date="2022-04" db="EMBL/GenBank/DDBJ databases">
        <title>Leucobacter sp. isolated from rhizosphere of onion.</title>
        <authorList>
            <person name="Won M."/>
            <person name="Lee C.-M."/>
            <person name="Woen H.-Y."/>
            <person name="Kwon S.-W."/>
        </authorList>
    </citation>
    <scope>NUCLEOTIDE SEQUENCE [LARGE SCALE GENOMIC DNA]</scope>
    <source>
        <strain evidence="1 2">H25R-14</strain>
    </source>
</reference>
<dbReference type="PANTHER" id="PTHR43649">
    <property type="entry name" value="ARABINOSE-BINDING PROTEIN-RELATED"/>
    <property type="match status" value="1"/>
</dbReference>
<proteinExistence type="predicted"/>
<dbReference type="Proteomes" id="UP000831775">
    <property type="component" value="Chromosome"/>
</dbReference>
<evidence type="ECO:0000313" key="1">
    <source>
        <dbReference type="EMBL" id="UOQ59523.1"/>
    </source>
</evidence>
<organism evidence="1 2">
    <name type="scientific">Leucobacter rhizosphaerae</name>
    <dbReference type="NCBI Taxonomy" id="2932245"/>
    <lineage>
        <taxon>Bacteria</taxon>
        <taxon>Bacillati</taxon>
        <taxon>Actinomycetota</taxon>
        <taxon>Actinomycetes</taxon>
        <taxon>Micrococcales</taxon>
        <taxon>Microbacteriaceae</taxon>
        <taxon>Leucobacter</taxon>
    </lineage>
</organism>
<dbReference type="InterPro" id="IPR050490">
    <property type="entry name" value="Bact_solute-bd_prot1"/>
</dbReference>
<dbReference type="EMBL" id="CP095043">
    <property type="protein sequence ID" value="UOQ59523.1"/>
    <property type="molecule type" value="Genomic_DNA"/>
</dbReference>
<dbReference type="InterPro" id="IPR006059">
    <property type="entry name" value="SBP"/>
</dbReference>
<sequence>MRTGDDADAAAATAGFRGLTWDHPRGVHALRAAAEQAETLGAPVSLRWDAQPLEGFESAPIGELASRYDLLVIDHPHLGDAIAQGALQPLDAVLPAELLADLAAHSVGPSYTSYSAEGHLWALPLDAATQVAAVREDLVDHTPSTWDEVRELARGGSGSRASVALSLAGPHAFLSLCSIAVSLGAEPRSLAPRPEFEADPAPLFDRDAAVTALALLHELAERAPAGTAALNPIGLLDRMRASDDIAYIPLVYGYVNYSAASTASTPGSRVRFVDAPAAVRGGRPGSTIGGTGIAISAGTRVTPELVAHLGWLLSAEAQEGFIPQHDGQPSRISAWEAEAVNAPSADFYRGTRRTLDDSWVRPRFAGYTAFQTEASAIVRDGLGFPGFDPAATLARLEAAYLTALTSAAHLTQTGATP</sequence>
<keyword evidence="2" id="KW-1185">Reference proteome</keyword>
<evidence type="ECO:0000313" key="2">
    <source>
        <dbReference type="Proteomes" id="UP000831775"/>
    </source>
</evidence>
<dbReference type="Pfam" id="PF13416">
    <property type="entry name" value="SBP_bac_8"/>
    <property type="match status" value="1"/>
</dbReference>
<dbReference type="SUPFAM" id="SSF53850">
    <property type="entry name" value="Periplasmic binding protein-like II"/>
    <property type="match status" value="1"/>
</dbReference>
<accession>A0ABY4FT93</accession>
<protein>
    <submittedName>
        <fullName evidence="1">Extracellular solute-binding protein</fullName>
    </submittedName>
</protein>
<gene>
    <name evidence="1" type="ORF">MUN76_10720</name>
</gene>